<gene>
    <name evidence="11" type="ORF">E2980_04830</name>
</gene>
<dbReference type="Proteomes" id="UP000297900">
    <property type="component" value="Unassembled WGS sequence"/>
</dbReference>
<accession>A0A4Y8M3R7</accession>
<dbReference type="PROSITE" id="PS00041">
    <property type="entry name" value="HTH_ARAC_FAMILY_1"/>
    <property type="match status" value="1"/>
</dbReference>
<evidence type="ECO:0000256" key="1">
    <source>
        <dbReference type="ARBA" id="ARBA00004496"/>
    </source>
</evidence>
<dbReference type="GO" id="GO:0043565">
    <property type="term" value="F:sequence-specific DNA binding"/>
    <property type="evidence" value="ECO:0007669"/>
    <property type="project" value="InterPro"/>
</dbReference>
<dbReference type="InterPro" id="IPR018060">
    <property type="entry name" value="HTH_AraC"/>
</dbReference>
<evidence type="ECO:0000256" key="8">
    <source>
        <dbReference type="PROSITE-ProRule" id="PRU00169"/>
    </source>
</evidence>
<dbReference type="PANTHER" id="PTHR42713:SF3">
    <property type="entry name" value="TRANSCRIPTIONAL REGULATORY PROTEIN HPTR"/>
    <property type="match status" value="1"/>
</dbReference>
<keyword evidence="5" id="KW-0805">Transcription regulation</keyword>
<evidence type="ECO:0000313" key="11">
    <source>
        <dbReference type="EMBL" id="TFE30081.1"/>
    </source>
</evidence>
<dbReference type="EMBL" id="SOMN01000003">
    <property type="protein sequence ID" value="TFE30081.1"/>
    <property type="molecule type" value="Genomic_DNA"/>
</dbReference>
<dbReference type="GO" id="GO:0000160">
    <property type="term" value="P:phosphorelay signal transduction system"/>
    <property type="evidence" value="ECO:0007669"/>
    <property type="project" value="UniProtKB-KW"/>
</dbReference>
<dbReference type="SMART" id="SM00342">
    <property type="entry name" value="HTH_ARAC"/>
    <property type="match status" value="1"/>
</dbReference>
<reference evidence="11 12" key="1">
    <citation type="submission" date="2019-03" db="EMBL/GenBank/DDBJ databases">
        <title>Cohnella endophytica sp. nov., a novel endophytic bacterium isolated from bark of Sonneratia apetala.</title>
        <authorList>
            <person name="Tuo L."/>
        </authorList>
    </citation>
    <scope>NUCLEOTIDE SEQUENCE [LARGE SCALE GENOMIC DNA]</scope>
    <source>
        <strain evidence="11 12">CCTCC AB 208254</strain>
    </source>
</reference>
<dbReference type="SUPFAM" id="SSF52172">
    <property type="entry name" value="CheY-like"/>
    <property type="match status" value="1"/>
</dbReference>
<dbReference type="InterPro" id="IPR009057">
    <property type="entry name" value="Homeodomain-like_sf"/>
</dbReference>
<evidence type="ECO:0000259" key="9">
    <source>
        <dbReference type="PROSITE" id="PS01124"/>
    </source>
</evidence>
<dbReference type="SMART" id="SM00448">
    <property type="entry name" value="REC"/>
    <property type="match status" value="1"/>
</dbReference>
<dbReference type="Gene3D" id="1.10.10.60">
    <property type="entry name" value="Homeodomain-like"/>
    <property type="match status" value="2"/>
</dbReference>
<dbReference type="PRINTS" id="PR00032">
    <property type="entry name" value="HTHARAC"/>
</dbReference>
<dbReference type="InterPro" id="IPR020449">
    <property type="entry name" value="Tscrpt_reg_AraC-type_HTH"/>
</dbReference>
<feature type="domain" description="Response regulatory" evidence="10">
    <location>
        <begin position="8"/>
        <end position="125"/>
    </location>
</feature>
<sequence length="520" mass="59021">MEGKPMYKVLLVDDEPTIREGLRTLIPWNELGFEVADTAANGQEALQKCEQIRPDLLIADIRMPGMTGLELIKSVRSSELDMHVLILSGYADFEYAKQAIAQRIDGYLLKPVDEDELTGYLVRLKEELDSVSTSGRNRTEEREIKLETAIQSLLAGESDLVSATAGISERLDWDSYEVILIKPITSNEIVPSLLALIKNKLRILFNERERGVVFTMEPYLGIVLNGGIGDDRSRKSIHKEIWDACSGHVIDVFAVSGGEVHGWPEIVESYQMALVRMKDRFFLENGTISLAYRDKEYSLQPESVEHVKQLDRLFLAAVDTLYLALEIGNHLAARQLIQETAEEMAGSGSTEDEIKTRFVQLFSTVLDKLTHNRSEMHSLEIRAGLVEIYKETRYLGLIERLSAIAEGMSSSMDNAGTDTVIKRMIDLIHRNYRENLKLEKLSELFNYNSAYLGKLFKQATGEHFNTYLDKVRIEQAKLLIEQGLKVYQVAEKVGYANVDYFHTKFRKYVGTSPSNYKKKE</sequence>
<keyword evidence="6" id="KW-0238">DNA-binding</keyword>
<dbReference type="AlphaFoldDB" id="A0A4Y8M3R7"/>
<dbReference type="InterPro" id="IPR001789">
    <property type="entry name" value="Sig_transdc_resp-reg_receiver"/>
</dbReference>
<protein>
    <submittedName>
        <fullName evidence="11">Response regulator transcription factor</fullName>
    </submittedName>
</protein>
<feature type="modified residue" description="4-aspartylphosphate" evidence="8">
    <location>
        <position position="60"/>
    </location>
</feature>
<keyword evidence="3 8" id="KW-0597">Phosphoprotein</keyword>
<dbReference type="InterPro" id="IPR018062">
    <property type="entry name" value="HTH_AraC-typ_CS"/>
</dbReference>
<dbReference type="CDD" id="cd17536">
    <property type="entry name" value="REC_YesN-like"/>
    <property type="match status" value="1"/>
</dbReference>
<keyword evidence="4" id="KW-0902">Two-component regulatory system</keyword>
<keyword evidence="2" id="KW-0963">Cytoplasm</keyword>
<evidence type="ECO:0000256" key="6">
    <source>
        <dbReference type="ARBA" id="ARBA00023125"/>
    </source>
</evidence>
<dbReference type="PROSITE" id="PS50110">
    <property type="entry name" value="RESPONSE_REGULATORY"/>
    <property type="match status" value="1"/>
</dbReference>
<feature type="domain" description="HTH araC/xylS-type" evidence="9">
    <location>
        <begin position="422"/>
        <end position="519"/>
    </location>
</feature>
<dbReference type="OrthoDB" id="342399at2"/>
<name>A0A4Y8M3R7_9BACL</name>
<dbReference type="GO" id="GO:0005737">
    <property type="term" value="C:cytoplasm"/>
    <property type="evidence" value="ECO:0007669"/>
    <property type="project" value="UniProtKB-SubCell"/>
</dbReference>
<evidence type="ECO:0000256" key="3">
    <source>
        <dbReference type="ARBA" id="ARBA00022553"/>
    </source>
</evidence>
<evidence type="ECO:0000313" key="12">
    <source>
        <dbReference type="Proteomes" id="UP000297900"/>
    </source>
</evidence>
<dbReference type="Pfam" id="PF00072">
    <property type="entry name" value="Response_reg"/>
    <property type="match status" value="1"/>
</dbReference>
<dbReference type="InterPro" id="IPR051552">
    <property type="entry name" value="HptR"/>
</dbReference>
<keyword evidence="7" id="KW-0804">Transcription</keyword>
<keyword evidence="12" id="KW-1185">Reference proteome</keyword>
<dbReference type="SUPFAM" id="SSF46689">
    <property type="entry name" value="Homeodomain-like"/>
    <property type="match status" value="2"/>
</dbReference>
<dbReference type="PANTHER" id="PTHR42713">
    <property type="entry name" value="HISTIDINE KINASE-RELATED"/>
    <property type="match status" value="1"/>
</dbReference>
<comment type="subcellular location">
    <subcellularLocation>
        <location evidence="1">Cytoplasm</location>
    </subcellularLocation>
</comment>
<proteinExistence type="predicted"/>
<dbReference type="InterPro" id="IPR011006">
    <property type="entry name" value="CheY-like_superfamily"/>
</dbReference>
<comment type="caution">
    <text evidence="11">The sequence shown here is derived from an EMBL/GenBank/DDBJ whole genome shotgun (WGS) entry which is preliminary data.</text>
</comment>
<dbReference type="PROSITE" id="PS01124">
    <property type="entry name" value="HTH_ARAC_FAMILY_2"/>
    <property type="match status" value="1"/>
</dbReference>
<evidence type="ECO:0000256" key="5">
    <source>
        <dbReference type="ARBA" id="ARBA00023015"/>
    </source>
</evidence>
<organism evidence="11 12">
    <name type="scientific">Cohnella luojiensis</name>
    <dbReference type="NCBI Taxonomy" id="652876"/>
    <lineage>
        <taxon>Bacteria</taxon>
        <taxon>Bacillati</taxon>
        <taxon>Bacillota</taxon>
        <taxon>Bacilli</taxon>
        <taxon>Bacillales</taxon>
        <taxon>Paenibacillaceae</taxon>
        <taxon>Cohnella</taxon>
    </lineage>
</organism>
<dbReference type="Pfam" id="PF12833">
    <property type="entry name" value="HTH_18"/>
    <property type="match status" value="1"/>
</dbReference>
<evidence type="ECO:0000256" key="4">
    <source>
        <dbReference type="ARBA" id="ARBA00023012"/>
    </source>
</evidence>
<evidence type="ECO:0000256" key="2">
    <source>
        <dbReference type="ARBA" id="ARBA00022490"/>
    </source>
</evidence>
<evidence type="ECO:0000256" key="7">
    <source>
        <dbReference type="ARBA" id="ARBA00023163"/>
    </source>
</evidence>
<dbReference type="GO" id="GO:0003700">
    <property type="term" value="F:DNA-binding transcription factor activity"/>
    <property type="evidence" value="ECO:0007669"/>
    <property type="project" value="InterPro"/>
</dbReference>
<dbReference type="Gene3D" id="3.40.50.2300">
    <property type="match status" value="1"/>
</dbReference>
<evidence type="ECO:0000259" key="10">
    <source>
        <dbReference type="PROSITE" id="PS50110"/>
    </source>
</evidence>